<dbReference type="InterPro" id="IPR000182">
    <property type="entry name" value="GNAT_dom"/>
</dbReference>
<dbReference type="EMBL" id="JAAKZW010000377">
    <property type="protein sequence ID" value="NGO81675.1"/>
    <property type="molecule type" value="Genomic_DNA"/>
</dbReference>
<dbReference type="SUPFAM" id="SSF55729">
    <property type="entry name" value="Acyl-CoA N-acyltransferases (Nat)"/>
    <property type="match status" value="1"/>
</dbReference>
<name>A0A6G4XVR6_9ACTN</name>
<proteinExistence type="predicted"/>
<gene>
    <name evidence="2" type="ORF">G6045_39405</name>
</gene>
<dbReference type="Proteomes" id="UP000481109">
    <property type="component" value="Unassembled WGS sequence"/>
</dbReference>
<feature type="non-terminal residue" evidence="2">
    <location>
        <position position="212"/>
    </location>
</feature>
<feature type="domain" description="N-acetyltransferase" evidence="1">
    <location>
        <begin position="64"/>
        <end position="207"/>
    </location>
</feature>
<comment type="caution">
    <text evidence="2">The sequence shown here is derived from an EMBL/GenBank/DDBJ whole genome shotgun (WGS) entry which is preliminary data.</text>
</comment>
<organism evidence="2 3">
    <name type="scientific">Streptomyces mesophilus</name>
    <dbReference type="NCBI Taxonomy" id="1775132"/>
    <lineage>
        <taxon>Bacteria</taxon>
        <taxon>Bacillati</taxon>
        <taxon>Actinomycetota</taxon>
        <taxon>Actinomycetes</taxon>
        <taxon>Kitasatosporales</taxon>
        <taxon>Streptomycetaceae</taxon>
        <taxon>Streptomyces</taxon>
    </lineage>
</organism>
<dbReference type="PROSITE" id="PS51186">
    <property type="entry name" value="GNAT"/>
    <property type="match status" value="1"/>
</dbReference>
<evidence type="ECO:0000259" key="1">
    <source>
        <dbReference type="PROSITE" id="PS51186"/>
    </source>
</evidence>
<evidence type="ECO:0000313" key="2">
    <source>
        <dbReference type="EMBL" id="NGO81675.1"/>
    </source>
</evidence>
<dbReference type="CDD" id="cd04301">
    <property type="entry name" value="NAT_SF"/>
    <property type="match status" value="1"/>
</dbReference>
<keyword evidence="2" id="KW-0808">Transferase</keyword>
<evidence type="ECO:0000313" key="3">
    <source>
        <dbReference type="Proteomes" id="UP000481109"/>
    </source>
</evidence>
<dbReference type="Pfam" id="PF00583">
    <property type="entry name" value="Acetyltransf_1"/>
    <property type="match status" value="1"/>
</dbReference>
<protein>
    <submittedName>
        <fullName evidence="2">GNAT family N-acetyltransferase</fullName>
    </submittedName>
</protein>
<dbReference type="GO" id="GO:0016747">
    <property type="term" value="F:acyltransferase activity, transferring groups other than amino-acyl groups"/>
    <property type="evidence" value="ECO:0007669"/>
    <property type="project" value="InterPro"/>
</dbReference>
<keyword evidence="3" id="KW-1185">Reference proteome</keyword>
<accession>A0A6G4XVR6</accession>
<dbReference type="InterPro" id="IPR016181">
    <property type="entry name" value="Acyl_CoA_acyltransferase"/>
</dbReference>
<dbReference type="AlphaFoldDB" id="A0A6G4XVR6"/>
<reference evidence="2 3" key="1">
    <citation type="submission" date="2020-02" db="EMBL/GenBank/DDBJ databases">
        <title>Whole-genome analyses of novel actinobacteria.</title>
        <authorList>
            <person name="Sahin N."/>
            <person name="Tokatli A."/>
        </authorList>
    </citation>
    <scope>NUCLEOTIDE SEQUENCE [LARGE SCALE GENOMIC DNA]</scope>
    <source>
        <strain evidence="2 3">YC504</strain>
    </source>
</reference>
<sequence length="212" mass="23293">MRARWLCRTAVSWTRPWWRAPAAPWPWPTAAPSRNSLGRGPGPAYAAAVSPITERLRDTTGRTVTLHEVTADNWRTVADIAPLDSQRAFAPGLAARYLLLSLLEDVWHSLAIHADDRVVGHVMWARDEDGSHWIGGLLIDAREQGKGLARTTMRTLLPWLAAQPGHFTTRLSYAPENIAAAHLYTSLGFTPTGAEEDGEVVVELSPPSHPSL</sequence>
<dbReference type="Gene3D" id="3.40.630.30">
    <property type="match status" value="1"/>
</dbReference>